<evidence type="ECO:0000313" key="6">
    <source>
        <dbReference type="Proteomes" id="UP000321934"/>
    </source>
</evidence>
<dbReference type="Pfam" id="PF02545">
    <property type="entry name" value="Maf"/>
    <property type="match status" value="1"/>
</dbReference>
<keyword evidence="4" id="KW-0963">Cytoplasm</keyword>
<dbReference type="OrthoDB" id="9807767at2"/>
<keyword evidence="2 4" id="KW-0378">Hydrolase</keyword>
<feature type="active site" description="Proton acceptor" evidence="4">
    <location>
        <position position="75"/>
    </location>
</feature>
<dbReference type="EMBL" id="CP029077">
    <property type="protein sequence ID" value="QED23668.1"/>
    <property type="molecule type" value="Genomic_DNA"/>
</dbReference>
<protein>
    <recommendedName>
        <fullName evidence="4">Nucleoside triphosphate pyrophosphatase</fullName>
        <ecNumber evidence="4">3.6.1.9</ecNumber>
    </recommendedName>
    <alternativeName>
        <fullName evidence="4">Nucleotide pyrophosphatase</fullName>
        <shortName evidence="4">Nucleotide PPase</shortName>
    </alternativeName>
</protein>
<dbReference type="InterPro" id="IPR029001">
    <property type="entry name" value="ITPase-like_fam"/>
</dbReference>
<organism evidence="5 6">
    <name type="scientific">Candidatus Deianiraea vastatrix</name>
    <dbReference type="NCBI Taxonomy" id="2163644"/>
    <lineage>
        <taxon>Bacteria</taxon>
        <taxon>Pseudomonadati</taxon>
        <taxon>Pseudomonadota</taxon>
        <taxon>Alphaproteobacteria</taxon>
        <taxon>Rickettsiales</taxon>
        <taxon>Candidatus Deianiraeaceae</taxon>
        <taxon>Candidatus Deianiraea</taxon>
    </lineage>
</organism>
<dbReference type="NCBIfam" id="TIGR00172">
    <property type="entry name" value="maf"/>
    <property type="match status" value="1"/>
</dbReference>
<dbReference type="SUPFAM" id="SSF52972">
    <property type="entry name" value="ITPase-like"/>
    <property type="match status" value="1"/>
</dbReference>
<comment type="similarity">
    <text evidence="4">Belongs to the Maf family.</text>
</comment>
<dbReference type="PANTHER" id="PTHR43213">
    <property type="entry name" value="BIFUNCTIONAL DTTP/UTP PYROPHOSPHATASE/METHYLTRANSFERASE PROTEIN-RELATED"/>
    <property type="match status" value="1"/>
</dbReference>
<reference evidence="5 6" key="1">
    <citation type="journal article" date="2019" name="ISME J.">
        <title>Deianiraea, an extracellular bacterium associated with the ciliate Paramecium, suggests an alternative scenario for the evolution of Rickettsiales.</title>
        <authorList>
            <person name="Castelli M."/>
            <person name="Sabaneyeva E."/>
            <person name="Lanzoni O."/>
            <person name="Lebedeva N."/>
            <person name="Floriano A.M."/>
            <person name="Gaiarsa S."/>
            <person name="Benken K."/>
            <person name="Modeo L."/>
            <person name="Bandi C."/>
            <person name="Potekhin A."/>
            <person name="Sassera D."/>
            <person name="Petroni G."/>
        </authorList>
    </citation>
    <scope>NUCLEOTIDE SEQUENCE [LARGE SCALE GENOMIC DNA]</scope>
    <source>
        <strain evidence="5">CyL4-1</strain>
    </source>
</reference>
<dbReference type="InterPro" id="IPR003697">
    <property type="entry name" value="Maf-like"/>
</dbReference>
<evidence type="ECO:0000256" key="1">
    <source>
        <dbReference type="ARBA" id="ARBA00001968"/>
    </source>
</evidence>
<comment type="catalytic activity">
    <reaction evidence="4">
        <text>a 2'-deoxyribonucleoside 5'-triphosphate + H2O = a 2'-deoxyribonucleoside 5'-phosphate + diphosphate + H(+)</text>
        <dbReference type="Rhea" id="RHEA:44644"/>
        <dbReference type="ChEBI" id="CHEBI:15377"/>
        <dbReference type="ChEBI" id="CHEBI:15378"/>
        <dbReference type="ChEBI" id="CHEBI:33019"/>
        <dbReference type="ChEBI" id="CHEBI:61560"/>
        <dbReference type="ChEBI" id="CHEBI:65317"/>
        <dbReference type="EC" id="3.6.1.9"/>
    </reaction>
</comment>
<dbReference type="EC" id="3.6.1.9" evidence="4"/>
<dbReference type="PIRSF" id="PIRSF006305">
    <property type="entry name" value="Maf"/>
    <property type="match status" value="1"/>
</dbReference>
<proteinExistence type="inferred from homology"/>
<evidence type="ECO:0000256" key="4">
    <source>
        <dbReference type="HAMAP-Rule" id="MF_00528"/>
    </source>
</evidence>
<dbReference type="GO" id="GO:0005737">
    <property type="term" value="C:cytoplasm"/>
    <property type="evidence" value="ECO:0007669"/>
    <property type="project" value="UniProtKB-SubCell"/>
</dbReference>
<keyword evidence="3 4" id="KW-0546">Nucleotide metabolism</keyword>
<comment type="subcellular location">
    <subcellularLocation>
        <location evidence="4">Cytoplasm</location>
    </subcellularLocation>
</comment>
<accession>A0A5B8XEC7</accession>
<dbReference type="GO" id="GO:0009117">
    <property type="term" value="P:nucleotide metabolic process"/>
    <property type="evidence" value="ECO:0007669"/>
    <property type="project" value="UniProtKB-KW"/>
</dbReference>
<comment type="function">
    <text evidence="4">Nucleoside triphosphate pyrophosphatase. May have a dual role in cell division arrest and in preventing the incorporation of modified nucleotides into cellular nucleic acids.</text>
</comment>
<dbReference type="Gene3D" id="3.90.950.10">
    <property type="match status" value="1"/>
</dbReference>
<keyword evidence="6" id="KW-1185">Reference proteome</keyword>
<dbReference type="AlphaFoldDB" id="A0A5B8XEC7"/>
<gene>
    <name evidence="5" type="ORF">Deia_00881</name>
</gene>
<dbReference type="HAMAP" id="MF_00528">
    <property type="entry name" value="Maf"/>
    <property type="match status" value="1"/>
</dbReference>
<evidence type="ECO:0000313" key="5">
    <source>
        <dbReference type="EMBL" id="QED23668.1"/>
    </source>
</evidence>
<evidence type="ECO:0000256" key="3">
    <source>
        <dbReference type="ARBA" id="ARBA00023080"/>
    </source>
</evidence>
<comment type="catalytic activity">
    <reaction evidence="4">
        <text>a ribonucleoside 5'-triphosphate + H2O = a ribonucleoside 5'-phosphate + diphosphate + H(+)</text>
        <dbReference type="Rhea" id="RHEA:23996"/>
        <dbReference type="ChEBI" id="CHEBI:15377"/>
        <dbReference type="ChEBI" id="CHEBI:15378"/>
        <dbReference type="ChEBI" id="CHEBI:33019"/>
        <dbReference type="ChEBI" id="CHEBI:58043"/>
        <dbReference type="ChEBI" id="CHEBI:61557"/>
        <dbReference type="EC" id="3.6.1.9"/>
    </reaction>
</comment>
<dbReference type="Proteomes" id="UP000321934">
    <property type="component" value="Chromosome"/>
</dbReference>
<comment type="caution">
    <text evidence="4">Lacks conserved residue(s) required for the propagation of feature annotation.</text>
</comment>
<dbReference type="RefSeq" id="WP_146820932.1">
    <property type="nucleotide sequence ID" value="NZ_CP029077.1"/>
</dbReference>
<dbReference type="GO" id="GO:0047429">
    <property type="term" value="F:nucleoside triphosphate diphosphatase activity"/>
    <property type="evidence" value="ECO:0007669"/>
    <property type="project" value="UniProtKB-EC"/>
</dbReference>
<dbReference type="PANTHER" id="PTHR43213:SF5">
    <property type="entry name" value="BIFUNCTIONAL DTTP_UTP PYROPHOSPHATASE_METHYLTRANSFERASE PROTEIN-RELATED"/>
    <property type="match status" value="1"/>
</dbReference>
<comment type="cofactor">
    <cofactor evidence="1 4">
        <name>a divalent metal cation</name>
        <dbReference type="ChEBI" id="CHEBI:60240"/>
    </cofactor>
</comment>
<evidence type="ECO:0000256" key="2">
    <source>
        <dbReference type="ARBA" id="ARBA00022801"/>
    </source>
</evidence>
<sequence>MRFILGSSSESRKMMFQRISDIELEIISPEINEDVLKGEKPRSYAIRMANEKLDAVMKKVSSEGFNGDFCIICCDTVCARGRIILPKAENNDDVRYCMQILSGRKHDVFTAVSVYISSKKKKIRKISHTKVKFKRLMDKDIADMVRSGDGVGKAGGYGINGFAESFIISINGSYSGIVGFPLYIIRGILTYIENIRRK</sequence>
<name>A0A5B8XEC7_9RICK</name>